<dbReference type="PROSITE" id="PS00670">
    <property type="entry name" value="D_2_HYDROXYACID_DH_2"/>
    <property type="match status" value="1"/>
</dbReference>
<dbReference type="PANTHER" id="PTHR42789">
    <property type="entry name" value="D-ISOMER SPECIFIC 2-HYDROXYACID DEHYDROGENASE FAMILY PROTEIN (AFU_ORTHOLOGUE AFUA_6G10090)"/>
    <property type="match status" value="1"/>
</dbReference>
<organism evidence="7 8">
    <name type="scientific">Mangrovactinospora gilvigrisea</name>
    <dbReference type="NCBI Taxonomy" id="1428644"/>
    <lineage>
        <taxon>Bacteria</taxon>
        <taxon>Bacillati</taxon>
        <taxon>Actinomycetota</taxon>
        <taxon>Actinomycetes</taxon>
        <taxon>Kitasatosporales</taxon>
        <taxon>Streptomycetaceae</taxon>
        <taxon>Mangrovactinospora</taxon>
    </lineage>
</organism>
<accession>A0A1J7CD81</accession>
<dbReference type="CDD" id="cd12167">
    <property type="entry name" value="2-Hacid_dh_8"/>
    <property type="match status" value="1"/>
</dbReference>
<proteinExistence type="inferred from homology"/>
<dbReference type="STRING" id="1428644.BIV57_01240"/>
<dbReference type="InterPro" id="IPR029753">
    <property type="entry name" value="D-isomer_DH_CS"/>
</dbReference>
<dbReference type="InterPro" id="IPR050857">
    <property type="entry name" value="D-2-hydroxyacid_DH"/>
</dbReference>
<comment type="similarity">
    <text evidence="1 4">Belongs to the D-isomer specific 2-hydroxyacid dehydrogenase family.</text>
</comment>
<evidence type="ECO:0000256" key="4">
    <source>
        <dbReference type="RuleBase" id="RU003719"/>
    </source>
</evidence>
<keyword evidence="8" id="KW-1185">Reference proteome</keyword>
<protein>
    <submittedName>
        <fullName evidence="7">Hydroxyacid dehydrogenase</fullName>
    </submittedName>
</protein>
<evidence type="ECO:0000259" key="6">
    <source>
        <dbReference type="Pfam" id="PF02826"/>
    </source>
</evidence>
<keyword evidence="3" id="KW-0520">NAD</keyword>
<dbReference type="Proteomes" id="UP000243342">
    <property type="component" value="Unassembled WGS sequence"/>
</dbReference>
<evidence type="ECO:0000313" key="8">
    <source>
        <dbReference type="Proteomes" id="UP000243342"/>
    </source>
</evidence>
<evidence type="ECO:0000259" key="5">
    <source>
        <dbReference type="Pfam" id="PF00389"/>
    </source>
</evidence>
<dbReference type="GO" id="GO:0016616">
    <property type="term" value="F:oxidoreductase activity, acting on the CH-OH group of donors, NAD or NADP as acceptor"/>
    <property type="evidence" value="ECO:0007669"/>
    <property type="project" value="InterPro"/>
</dbReference>
<comment type="caution">
    <text evidence="7">The sequence shown here is derived from an EMBL/GenBank/DDBJ whole genome shotgun (WGS) entry which is preliminary data.</text>
</comment>
<evidence type="ECO:0000256" key="1">
    <source>
        <dbReference type="ARBA" id="ARBA00005854"/>
    </source>
</evidence>
<feature type="domain" description="D-isomer specific 2-hydroxyacid dehydrogenase NAD-binding" evidence="6">
    <location>
        <begin position="111"/>
        <end position="286"/>
    </location>
</feature>
<dbReference type="PANTHER" id="PTHR42789:SF1">
    <property type="entry name" value="D-ISOMER SPECIFIC 2-HYDROXYACID DEHYDROGENASE FAMILY PROTEIN (AFU_ORTHOLOGUE AFUA_6G10090)"/>
    <property type="match status" value="1"/>
</dbReference>
<evidence type="ECO:0000313" key="7">
    <source>
        <dbReference type="EMBL" id="OIV39528.1"/>
    </source>
</evidence>
<dbReference type="GO" id="GO:0051287">
    <property type="term" value="F:NAD binding"/>
    <property type="evidence" value="ECO:0007669"/>
    <property type="project" value="InterPro"/>
</dbReference>
<dbReference type="InterPro" id="IPR006139">
    <property type="entry name" value="D-isomer_2_OHA_DH_cat_dom"/>
</dbReference>
<evidence type="ECO:0000256" key="3">
    <source>
        <dbReference type="ARBA" id="ARBA00023027"/>
    </source>
</evidence>
<dbReference type="Pfam" id="PF02826">
    <property type="entry name" value="2-Hacid_dh_C"/>
    <property type="match status" value="1"/>
</dbReference>
<dbReference type="InterPro" id="IPR006140">
    <property type="entry name" value="D-isomer_DH_NAD-bd"/>
</dbReference>
<dbReference type="Gene3D" id="3.40.50.720">
    <property type="entry name" value="NAD(P)-binding Rossmann-like Domain"/>
    <property type="match status" value="2"/>
</dbReference>
<sequence length="326" mass="35060">MHPRVRQSLLGPRQLERLARVADLDPELLVTDFADPAAAAALANAEVLFSCWGCPPLTRQALERMPRLRVLVHAAGSVKSYMTAEAWRRGITATSAAAANAIPVAEFTLAAILFSGKRVHAAVHAYRSERAAVQLAARHPDVGNYRRTVGIVGASRIGRRVIALLEPFDVQVLVHDPFLGTAEAKELGADLVGLDDLVERSDVVSLHAPLLPETRGLFDAARLARMRDGATLINTARGSLVDTDALVTELVAGRLHAVLDHTEPEVLPADSPLYELPNALVTPHIAGSVGNELARMADSAIDEVERLALGRPFHHPVHEAQLSRTA</sequence>
<dbReference type="SUPFAM" id="SSF52283">
    <property type="entry name" value="Formate/glycerate dehydrogenase catalytic domain-like"/>
    <property type="match status" value="1"/>
</dbReference>
<dbReference type="EMBL" id="MLCF01000002">
    <property type="protein sequence ID" value="OIV39528.1"/>
    <property type="molecule type" value="Genomic_DNA"/>
</dbReference>
<dbReference type="InterPro" id="IPR036291">
    <property type="entry name" value="NAD(P)-bd_dom_sf"/>
</dbReference>
<evidence type="ECO:0000256" key="2">
    <source>
        <dbReference type="ARBA" id="ARBA00023002"/>
    </source>
</evidence>
<dbReference type="AlphaFoldDB" id="A0A1J7CD81"/>
<gene>
    <name evidence="7" type="ORF">BIV57_01240</name>
</gene>
<reference evidence="7 8" key="1">
    <citation type="submission" date="2016-10" db="EMBL/GenBank/DDBJ databases">
        <title>Genome sequence of Streptomyces gilvigriseus MUSC 26.</title>
        <authorList>
            <person name="Lee L.-H."/>
            <person name="Ser H.-L."/>
        </authorList>
    </citation>
    <scope>NUCLEOTIDE SEQUENCE [LARGE SCALE GENOMIC DNA]</scope>
    <source>
        <strain evidence="7 8">MUSC 26</strain>
    </source>
</reference>
<dbReference type="SUPFAM" id="SSF51735">
    <property type="entry name" value="NAD(P)-binding Rossmann-fold domains"/>
    <property type="match status" value="1"/>
</dbReference>
<feature type="domain" description="D-isomer specific 2-hydroxyacid dehydrogenase catalytic" evidence="5">
    <location>
        <begin position="38"/>
        <end position="317"/>
    </location>
</feature>
<name>A0A1J7CD81_9ACTN</name>
<dbReference type="Pfam" id="PF00389">
    <property type="entry name" value="2-Hacid_dh"/>
    <property type="match status" value="1"/>
</dbReference>
<keyword evidence="2 4" id="KW-0560">Oxidoreductase</keyword>